<dbReference type="InterPro" id="IPR044398">
    <property type="entry name" value="Globin-sensor_dom"/>
</dbReference>
<dbReference type="GO" id="GO:0007165">
    <property type="term" value="P:signal transduction"/>
    <property type="evidence" value="ECO:0007669"/>
    <property type="project" value="UniProtKB-KW"/>
</dbReference>
<protein>
    <recommendedName>
        <fullName evidence="5">Methyl-accepting transducer domain-containing protein</fullName>
    </recommendedName>
</protein>
<dbReference type="InterPro" id="IPR039379">
    <property type="entry name" value="Protoglobin_sensor_dom"/>
</dbReference>
<proteinExistence type="inferred from homology"/>
<dbReference type="PANTHER" id="PTHR43531">
    <property type="entry name" value="PROTEIN ICFG"/>
    <property type="match status" value="1"/>
</dbReference>
<dbReference type="Proteomes" id="UP000194639">
    <property type="component" value="Unassembled WGS sequence"/>
</dbReference>
<dbReference type="Gene3D" id="1.10.490.10">
    <property type="entry name" value="Globins"/>
    <property type="match status" value="1"/>
</dbReference>
<comment type="caution">
    <text evidence="6">The sequence shown here is derived from an EMBL/GenBank/DDBJ whole genome shotgun (WGS) entry which is preliminary data.</text>
</comment>
<dbReference type="InterPro" id="IPR009050">
    <property type="entry name" value="Globin-like_sf"/>
</dbReference>
<dbReference type="EMBL" id="JOMO01000003">
    <property type="protein sequence ID" value="OUI85310.1"/>
    <property type="molecule type" value="Genomic_DNA"/>
</dbReference>
<evidence type="ECO:0000313" key="7">
    <source>
        <dbReference type="Proteomes" id="UP000194639"/>
    </source>
</evidence>
<evidence type="ECO:0000313" key="6">
    <source>
        <dbReference type="EMBL" id="OUI85310.1"/>
    </source>
</evidence>
<dbReference type="PANTHER" id="PTHR43531:SF11">
    <property type="entry name" value="METHYL-ACCEPTING CHEMOTAXIS PROTEIN 3"/>
    <property type="match status" value="1"/>
</dbReference>
<evidence type="ECO:0000259" key="5">
    <source>
        <dbReference type="PROSITE" id="PS50111"/>
    </source>
</evidence>
<gene>
    <name evidence="6" type="ORF">HK12_06490</name>
</gene>
<evidence type="ECO:0000256" key="4">
    <source>
        <dbReference type="SAM" id="Coils"/>
    </source>
</evidence>
<keyword evidence="4" id="KW-0175">Coiled coil</keyword>
<dbReference type="InterPro" id="IPR004089">
    <property type="entry name" value="MCPsignal_dom"/>
</dbReference>
<feature type="coiled-coil region" evidence="4">
    <location>
        <begin position="157"/>
        <end position="213"/>
    </location>
</feature>
<organism evidence="6 7">
    <name type="scientific">Acetobacter orientalis</name>
    <dbReference type="NCBI Taxonomy" id="146474"/>
    <lineage>
        <taxon>Bacteria</taxon>
        <taxon>Pseudomonadati</taxon>
        <taxon>Pseudomonadota</taxon>
        <taxon>Alphaproteobacteria</taxon>
        <taxon>Acetobacterales</taxon>
        <taxon>Acetobacteraceae</taxon>
        <taxon>Acetobacter</taxon>
    </lineage>
</organism>
<dbReference type="Pfam" id="PF11563">
    <property type="entry name" value="Protoglobin"/>
    <property type="match status" value="1"/>
</dbReference>
<comment type="similarity">
    <text evidence="2">Belongs to the methyl-accepting chemotaxis (MCP) protein family.</text>
</comment>
<reference evidence="6 7" key="1">
    <citation type="submission" date="2014-06" db="EMBL/GenBank/DDBJ databases">
        <authorList>
            <person name="Ju J."/>
            <person name="Zhang J."/>
        </authorList>
    </citation>
    <scope>NUCLEOTIDE SEQUENCE [LARGE SCALE GENOMIC DNA]</scope>
    <source>
        <strain evidence="6">DmW_045</strain>
    </source>
</reference>
<evidence type="ECO:0000256" key="3">
    <source>
        <dbReference type="PROSITE-ProRule" id="PRU00284"/>
    </source>
</evidence>
<dbReference type="GO" id="GO:0019825">
    <property type="term" value="F:oxygen binding"/>
    <property type="evidence" value="ECO:0007669"/>
    <property type="project" value="InterPro"/>
</dbReference>
<dbReference type="GO" id="GO:0006935">
    <property type="term" value="P:chemotaxis"/>
    <property type="evidence" value="ECO:0007669"/>
    <property type="project" value="UniProtKB-KW"/>
</dbReference>
<keyword evidence="3" id="KW-0807">Transducer</keyword>
<dbReference type="Pfam" id="PF00015">
    <property type="entry name" value="MCPsignal"/>
    <property type="match status" value="1"/>
</dbReference>
<dbReference type="SMART" id="SM00283">
    <property type="entry name" value="MA"/>
    <property type="match status" value="1"/>
</dbReference>
<dbReference type="PROSITE" id="PS50111">
    <property type="entry name" value="CHEMOTAXIS_TRANSDUC_2"/>
    <property type="match status" value="1"/>
</dbReference>
<sequence length="503" mass="54778">MGVIGQGLNEMPLGKVHSIQDRLHFLELDAQAADILAHLRPSMPEILEESLSEFYARLETMPEMAQFFPSKEMMHTAQSRQLAHWKTILTGRFGPDYVQDVMRIGAVHAQRGIAPRWYIGGYALLLSGIFHKLIKREILAFYKQHKGLLGALVGPKEQEIEEAAEQLATQIATLARAALLDMDLSISIYLEKLQEEKARADEERSALEQIARAIDRVAAGDLEASLSADVAEKSPLLAKAFHNLKNGFGGIVSEIRQASGLVRESAASINKGSSSILYQSEEQVGSIRKITDATAALETSISDVAEETGAAENAVRQCVVAATRGSTNIGHVQETMVEIRAAWNTISELVDTIQNIAAQTNFLALNANVEATRAAEMGRGFSVVATAIRDLSVKTTEAARQIASCARQSETMICNGDRAVNFMMSDLKEIGSGITIVSDAISKINVEMGKQEISVKETHGEAEALRDLTEKTSNMTRSTSLDCKDLTERSDKMVGLVSNFTLS</sequence>
<dbReference type="InterPro" id="IPR051310">
    <property type="entry name" value="MCP_chemotaxis"/>
</dbReference>
<dbReference type="CDD" id="cd01068">
    <property type="entry name" value="globin_sensor"/>
    <property type="match status" value="1"/>
</dbReference>
<evidence type="ECO:0000256" key="1">
    <source>
        <dbReference type="ARBA" id="ARBA00022500"/>
    </source>
</evidence>
<dbReference type="Gene3D" id="1.10.287.950">
    <property type="entry name" value="Methyl-accepting chemotaxis protein"/>
    <property type="match status" value="1"/>
</dbReference>
<dbReference type="AlphaFoldDB" id="A0A252A6T1"/>
<dbReference type="GO" id="GO:0016020">
    <property type="term" value="C:membrane"/>
    <property type="evidence" value="ECO:0007669"/>
    <property type="project" value="InterPro"/>
</dbReference>
<keyword evidence="1" id="KW-0145">Chemotaxis</keyword>
<evidence type="ECO:0000256" key="2">
    <source>
        <dbReference type="ARBA" id="ARBA00029447"/>
    </source>
</evidence>
<dbReference type="SUPFAM" id="SSF58104">
    <property type="entry name" value="Methyl-accepting chemotaxis protein (MCP) signaling domain"/>
    <property type="match status" value="1"/>
</dbReference>
<dbReference type="RefSeq" id="WP_086551540.1">
    <property type="nucleotide sequence ID" value="NZ_JOMO01000003.1"/>
</dbReference>
<dbReference type="GO" id="GO:0020037">
    <property type="term" value="F:heme binding"/>
    <property type="evidence" value="ECO:0007669"/>
    <property type="project" value="InterPro"/>
</dbReference>
<dbReference type="InterPro" id="IPR012292">
    <property type="entry name" value="Globin/Proto"/>
</dbReference>
<dbReference type="SUPFAM" id="SSF46458">
    <property type="entry name" value="Globin-like"/>
    <property type="match status" value="1"/>
</dbReference>
<accession>A0A252A6T1</accession>
<name>A0A252A6T1_9PROT</name>
<feature type="domain" description="Methyl-accepting transducer" evidence="5">
    <location>
        <begin position="258"/>
        <end position="487"/>
    </location>
</feature>